<dbReference type="RefSeq" id="WP_074854681.1">
    <property type="nucleotide sequence ID" value="NZ_FOIS01000002.1"/>
</dbReference>
<evidence type="ECO:0000256" key="2">
    <source>
        <dbReference type="ARBA" id="ARBA00022692"/>
    </source>
</evidence>
<dbReference type="STRING" id="1202768.SAMN05216285_1910"/>
<evidence type="ECO:0000256" key="4">
    <source>
        <dbReference type="ARBA" id="ARBA00023136"/>
    </source>
</evidence>
<dbReference type="PANTHER" id="PTHR10846:SF8">
    <property type="entry name" value="INNER MEMBRANE PROTEIN YRBG"/>
    <property type="match status" value="1"/>
</dbReference>
<feature type="transmembrane region" description="Helical" evidence="5">
    <location>
        <begin position="260"/>
        <end position="278"/>
    </location>
</feature>
<dbReference type="GO" id="GO:0005262">
    <property type="term" value="F:calcium channel activity"/>
    <property type="evidence" value="ECO:0007669"/>
    <property type="project" value="TreeGrafter"/>
</dbReference>
<feature type="transmembrane region" description="Helical" evidence="5">
    <location>
        <begin position="218"/>
        <end position="240"/>
    </location>
</feature>
<evidence type="ECO:0000256" key="1">
    <source>
        <dbReference type="ARBA" id="ARBA00004141"/>
    </source>
</evidence>
<reference evidence="8" key="1">
    <citation type="submission" date="2016-10" db="EMBL/GenBank/DDBJ databases">
        <authorList>
            <person name="Varghese N."/>
        </authorList>
    </citation>
    <scope>NUCLEOTIDE SEQUENCE [LARGE SCALE GENOMIC DNA]</scope>
    <source>
        <strain evidence="8">CGMCC 1.12284</strain>
    </source>
</reference>
<dbReference type="Gene3D" id="1.20.1420.30">
    <property type="entry name" value="NCX, central ion-binding region"/>
    <property type="match status" value="1"/>
</dbReference>
<evidence type="ECO:0000256" key="3">
    <source>
        <dbReference type="ARBA" id="ARBA00022989"/>
    </source>
</evidence>
<dbReference type="EMBL" id="FOIS01000002">
    <property type="protein sequence ID" value="SEW02637.1"/>
    <property type="molecule type" value="Genomic_DNA"/>
</dbReference>
<dbReference type="PANTHER" id="PTHR10846">
    <property type="entry name" value="SODIUM/POTASSIUM/CALCIUM EXCHANGER"/>
    <property type="match status" value="1"/>
</dbReference>
<dbReference type="Proteomes" id="UP000183275">
    <property type="component" value="Unassembled WGS sequence"/>
</dbReference>
<keyword evidence="3 5" id="KW-1133">Transmembrane helix</keyword>
<feature type="domain" description="Sodium/calcium exchanger membrane region" evidence="6">
    <location>
        <begin position="183"/>
        <end position="325"/>
    </location>
</feature>
<dbReference type="OrthoDB" id="204563at2157"/>
<feature type="transmembrane region" description="Helical" evidence="5">
    <location>
        <begin position="311"/>
        <end position="329"/>
    </location>
</feature>
<feature type="transmembrane region" description="Helical" evidence="5">
    <location>
        <begin position="110"/>
        <end position="133"/>
    </location>
</feature>
<comment type="subcellular location">
    <subcellularLocation>
        <location evidence="1">Membrane</location>
        <topology evidence="1">Multi-pass membrane protein</topology>
    </subcellularLocation>
</comment>
<evidence type="ECO:0000259" key="6">
    <source>
        <dbReference type="Pfam" id="PF01699"/>
    </source>
</evidence>
<feature type="transmembrane region" description="Helical" evidence="5">
    <location>
        <begin position="77"/>
        <end position="98"/>
    </location>
</feature>
<feature type="transmembrane region" description="Helical" evidence="5">
    <location>
        <begin position="285"/>
        <end position="305"/>
    </location>
</feature>
<dbReference type="GO" id="GO:0005886">
    <property type="term" value="C:plasma membrane"/>
    <property type="evidence" value="ECO:0007669"/>
    <property type="project" value="TreeGrafter"/>
</dbReference>
<dbReference type="InterPro" id="IPR004481">
    <property type="entry name" value="K/Na/Ca-exchanger"/>
</dbReference>
<evidence type="ECO:0000313" key="7">
    <source>
        <dbReference type="EMBL" id="SEW02637.1"/>
    </source>
</evidence>
<evidence type="ECO:0000313" key="8">
    <source>
        <dbReference type="Proteomes" id="UP000183275"/>
    </source>
</evidence>
<evidence type="ECO:0000256" key="5">
    <source>
        <dbReference type="SAM" id="Phobius"/>
    </source>
</evidence>
<proteinExistence type="predicted"/>
<feature type="transmembrane region" description="Helical" evidence="5">
    <location>
        <begin position="184"/>
        <end position="206"/>
    </location>
</feature>
<gene>
    <name evidence="7" type="ORF">SAMN05216285_1910</name>
</gene>
<keyword evidence="2 5" id="KW-0812">Transmembrane</keyword>
<name>A0A1I0NP24_9EURY</name>
<dbReference type="GO" id="GO:0006874">
    <property type="term" value="P:intracellular calcium ion homeostasis"/>
    <property type="evidence" value="ECO:0007669"/>
    <property type="project" value="TreeGrafter"/>
</dbReference>
<dbReference type="AlphaFoldDB" id="A0A1I0NP24"/>
<feature type="domain" description="Sodium/calcium exchanger membrane region" evidence="6">
    <location>
        <begin position="8"/>
        <end position="164"/>
    </location>
</feature>
<keyword evidence="8" id="KW-1185">Reference proteome</keyword>
<dbReference type="eggNOG" id="arCOG02881">
    <property type="taxonomic scope" value="Archaea"/>
</dbReference>
<dbReference type="Pfam" id="PF01699">
    <property type="entry name" value="Na_Ca_ex"/>
    <property type="match status" value="2"/>
</dbReference>
<dbReference type="InterPro" id="IPR044880">
    <property type="entry name" value="NCX_ion-bd_dom_sf"/>
</dbReference>
<accession>A0A1I0NP24</accession>
<feature type="transmembrane region" description="Helical" evidence="5">
    <location>
        <begin position="145"/>
        <end position="164"/>
    </location>
</feature>
<dbReference type="GO" id="GO:0008273">
    <property type="term" value="F:calcium, potassium:sodium antiporter activity"/>
    <property type="evidence" value="ECO:0007669"/>
    <property type="project" value="TreeGrafter"/>
</dbReference>
<dbReference type="InterPro" id="IPR004837">
    <property type="entry name" value="NaCa_Exmemb"/>
</dbReference>
<organism evidence="7 8">
    <name type="scientific">Natrinema salifodinae</name>
    <dbReference type="NCBI Taxonomy" id="1202768"/>
    <lineage>
        <taxon>Archaea</taxon>
        <taxon>Methanobacteriati</taxon>
        <taxon>Methanobacteriota</taxon>
        <taxon>Stenosarchaea group</taxon>
        <taxon>Halobacteria</taxon>
        <taxon>Halobacteriales</taxon>
        <taxon>Natrialbaceae</taxon>
        <taxon>Natrinema</taxon>
    </lineage>
</organism>
<protein>
    <submittedName>
        <fullName evidence="7">Cation:H+ antiporter</fullName>
    </submittedName>
</protein>
<sequence length="337" mass="35410">MIEVLGLLALAAAGTAVVWKGSVWLEDSANALAASYGLPMVVQGAVVAAAGSSMPELASVLLATLLHGEFELGVGSIVGSAVFNLLVIPGMAVVYGGGIDTTRELVYKEALFYMLAVATLLLTFSLAVIYNPVDRADTLVRGTVSRQLALVPIVLYGLYLFTQYLDARGADVTADTSVDRARSWLWFGLGLVFIIGGVEGLVRAAIGLGDAFGTPSFLWGMTVVAAGSSLPDTFVSMAAAQADRPTVTLANVLGSNTFDLLVAIPVGVLAAGSLTVTFSHVVPMIAFLIAATIFFFAISRTGMYLSRREGWALLALYTAFVCWLLLESLRITSVLEL</sequence>
<keyword evidence="4 5" id="KW-0472">Membrane</keyword>